<dbReference type="Gene3D" id="2.60.120.10">
    <property type="entry name" value="Jelly Rolls"/>
    <property type="match status" value="1"/>
</dbReference>
<proteinExistence type="predicted"/>
<dbReference type="EMBL" id="JAKNHQ010000001">
    <property type="protein sequence ID" value="MCG4609617.1"/>
    <property type="molecule type" value="Genomic_DNA"/>
</dbReference>
<dbReference type="InterPro" id="IPR014710">
    <property type="entry name" value="RmlC-like_jellyroll"/>
</dbReference>
<dbReference type="SUPFAM" id="SSF51182">
    <property type="entry name" value="RmlC-like cupins"/>
    <property type="match status" value="1"/>
</dbReference>
<reference evidence="2 3" key="1">
    <citation type="submission" date="2022-01" db="EMBL/GenBank/DDBJ databases">
        <title>Collection of gut derived symbiotic bacterial strains cultured from healthy donors.</title>
        <authorList>
            <person name="Lin H."/>
            <person name="Kohout C."/>
            <person name="Waligurski E."/>
            <person name="Pamer E.G."/>
        </authorList>
    </citation>
    <scope>NUCLEOTIDE SEQUENCE [LARGE SCALE GENOMIC DNA]</scope>
    <source>
        <strain evidence="2 3">DFI.7.58</strain>
    </source>
</reference>
<protein>
    <submittedName>
        <fullName evidence="2">Cupin domain-containing protein</fullName>
    </submittedName>
</protein>
<feature type="domain" description="Cupin type-1" evidence="1">
    <location>
        <begin position="53"/>
        <end position="119"/>
    </location>
</feature>
<sequence length="135" mass="15645">MEFINGKDIQTALEFVNRVYLCGNLQKPQDLQWICDNQNEVGISYYRQFTADQPHYHTTAKEYNFIISGETKVFLIDEGHEFLFKAGSIFVLPPMTKYASKHTENTKILFFKSPGGNDKILVDVDSKLKEWLASW</sequence>
<dbReference type="InterPro" id="IPR011051">
    <property type="entry name" value="RmlC_Cupin_sf"/>
</dbReference>
<dbReference type="InterPro" id="IPR006045">
    <property type="entry name" value="Cupin_1"/>
</dbReference>
<dbReference type="RefSeq" id="WP_237966307.1">
    <property type="nucleotide sequence ID" value="NZ_JAKNHQ010000001.1"/>
</dbReference>
<dbReference type="CDD" id="cd02208">
    <property type="entry name" value="cupin_RmlC-like"/>
    <property type="match status" value="1"/>
</dbReference>
<evidence type="ECO:0000313" key="2">
    <source>
        <dbReference type="EMBL" id="MCG4609617.1"/>
    </source>
</evidence>
<name>A0ABS9MFP5_9FIRM</name>
<evidence type="ECO:0000313" key="3">
    <source>
        <dbReference type="Proteomes" id="UP001298681"/>
    </source>
</evidence>
<accession>A0ABS9MFP5</accession>
<dbReference type="Pfam" id="PF00190">
    <property type="entry name" value="Cupin_1"/>
    <property type="match status" value="1"/>
</dbReference>
<organism evidence="2 3">
    <name type="scientific">Anaeromassilibacillus senegalensis</name>
    <dbReference type="NCBI Taxonomy" id="1673717"/>
    <lineage>
        <taxon>Bacteria</taxon>
        <taxon>Bacillati</taxon>
        <taxon>Bacillota</taxon>
        <taxon>Clostridia</taxon>
        <taxon>Eubacteriales</taxon>
        <taxon>Acutalibacteraceae</taxon>
        <taxon>Anaeromassilibacillus</taxon>
    </lineage>
</organism>
<dbReference type="Proteomes" id="UP001298681">
    <property type="component" value="Unassembled WGS sequence"/>
</dbReference>
<keyword evidence="3" id="KW-1185">Reference proteome</keyword>
<gene>
    <name evidence="2" type="ORF">L0P57_01480</name>
</gene>
<evidence type="ECO:0000259" key="1">
    <source>
        <dbReference type="Pfam" id="PF00190"/>
    </source>
</evidence>
<comment type="caution">
    <text evidence="2">The sequence shown here is derived from an EMBL/GenBank/DDBJ whole genome shotgun (WGS) entry which is preliminary data.</text>
</comment>